<keyword evidence="5" id="KW-1185">Reference proteome</keyword>
<evidence type="ECO:0000313" key="3">
    <source>
        <dbReference type="EMBL" id="MBO0612411.1"/>
    </source>
</evidence>
<evidence type="ECO:0000313" key="5">
    <source>
        <dbReference type="Proteomes" id="UP000664466"/>
    </source>
</evidence>
<protein>
    <submittedName>
        <fullName evidence="4">Neprosin family prolyl endopeptidase</fullName>
    </submittedName>
</protein>
<dbReference type="AlphaFoldDB" id="A0A8B0SQ15"/>
<proteinExistence type="predicted"/>
<gene>
    <name evidence="4" type="ORF">J1836_007210</name>
    <name evidence="3" type="ORF">J1836_05615</name>
</gene>
<dbReference type="PROSITE" id="PS52045">
    <property type="entry name" value="NEPROSIN_PEP_CD"/>
    <property type="match status" value="1"/>
</dbReference>
<organism evidence="4">
    <name type="scientific">Thiothrix fructosivorans</name>
    <dbReference type="NCBI Taxonomy" id="111770"/>
    <lineage>
        <taxon>Bacteria</taxon>
        <taxon>Pseudomonadati</taxon>
        <taxon>Pseudomonadota</taxon>
        <taxon>Gammaproteobacteria</taxon>
        <taxon>Thiotrichales</taxon>
        <taxon>Thiotrichaceae</taxon>
        <taxon>Thiothrix</taxon>
    </lineage>
</organism>
<evidence type="ECO:0000313" key="4">
    <source>
        <dbReference type="EMBL" id="QTX12108.1"/>
    </source>
</evidence>
<dbReference type="InterPro" id="IPR004314">
    <property type="entry name" value="Neprosin"/>
</dbReference>
<reference evidence="3 5" key="1">
    <citation type="submission" date="2021-03" db="EMBL/GenBank/DDBJ databases">
        <title>Draft genome and methylome analysis of Thiotrix fructosivoruns ATCC 49748.</title>
        <authorList>
            <person name="Fomenkov A."/>
            <person name="Grabovich M.Y."/>
            <person name="Roberts R.J."/>
        </authorList>
    </citation>
    <scope>NUCLEOTIDE SEQUENCE [LARGE SCALE GENOMIC DNA]</scope>
    <source>
        <strain evidence="3 5">ATCC 49748</strain>
    </source>
</reference>
<evidence type="ECO:0000259" key="2">
    <source>
        <dbReference type="PROSITE" id="PS52045"/>
    </source>
</evidence>
<dbReference type="RefSeq" id="WP_207250100.1">
    <property type="nucleotide sequence ID" value="NZ_JAFMPM010000006.1"/>
</dbReference>
<dbReference type="PANTHER" id="PTHR31589">
    <property type="entry name" value="PROTEIN, PUTATIVE (DUF239)-RELATED-RELATED"/>
    <property type="match status" value="1"/>
</dbReference>
<dbReference type="Gene3D" id="3.90.1320.10">
    <property type="entry name" value="Outer-capsid protein sigma 3, large lobe"/>
    <property type="match status" value="1"/>
</dbReference>
<evidence type="ECO:0000256" key="1">
    <source>
        <dbReference type="SAM" id="SignalP"/>
    </source>
</evidence>
<feature type="chain" id="PRO_5032592380" evidence="1">
    <location>
        <begin position="24"/>
        <end position="437"/>
    </location>
</feature>
<accession>A0A8B0SQ15</accession>
<dbReference type="Proteomes" id="UP000664466">
    <property type="component" value="Unassembled WGS sequence"/>
</dbReference>
<dbReference type="EMBL" id="JAFMPM010000006">
    <property type="protein sequence ID" value="MBO0612411.1"/>
    <property type="molecule type" value="Genomic_DNA"/>
</dbReference>
<reference evidence="4" key="2">
    <citation type="submission" date="2021-04" db="EMBL/GenBank/DDBJ databases">
        <title>Complete Genome and methylome analysis of Thiothrix fructosivorans ATCC 49748.</title>
        <authorList>
            <person name="Fomenkov A."/>
            <person name="Sun L."/>
            <person name="Vincze T."/>
            <person name="Grabovich M.Y."/>
            <person name="Roberts R.J."/>
        </authorList>
    </citation>
    <scope>NUCLEOTIDE SEQUENCE</scope>
    <source>
        <strain evidence="4">ATCC 49748</strain>
    </source>
</reference>
<sequence>MKADYLKLILFIGFSCATGNVLANDAQTNTSANADAVKTKAMQQYVIDLYTETQVVHRFIKNGETVSCVNIYSQPALRSSKTVGLSSAPMAALDLPPDDPIDDSDMKVNSLSTNTSSTSNGKEPAFVLTGGLDPMGNEMSCPKNSIPILMVTVEQIKRFNSINEFLQKVPSELISSSNASSSAASSYKHKYAHAYQNISNWGQEAIFNLWSPYTETAGEFSLSQTWVTRGTGKYLETLEAGWQNYKLKYGDYNSRLFIYFTPDNYGTGGCYNHDCGKFVQTNNAIVLGGKFSNYSSTNGNQYEITLRWQRDSVNGNWWLKYGDMWVGYYPSKLFDSNGLKNQASSVDWGGEILDAVDKAHTSTDMGSGAFPQLGYKKAAYTRNIRYLNTSNVWTKSKLTVSRTNAKCYDITVTPSTGSWGTYFYFGGSGYNSQCKSQ</sequence>
<dbReference type="EMBL" id="CP072748">
    <property type="protein sequence ID" value="QTX12108.1"/>
    <property type="molecule type" value="Genomic_DNA"/>
</dbReference>
<name>A0A8B0SQ15_9GAMM</name>
<keyword evidence="1" id="KW-0732">Signal</keyword>
<dbReference type="Pfam" id="PF03080">
    <property type="entry name" value="Neprosin"/>
    <property type="match status" value="1"/>
</dbReference>
<dbReference type="InterPro" id="IPR053168">
    <property type="entry name" value="Glutamic_endopeptidase"/>
</dbReference>
<feature type="signal peptide" evidence="1">
    <location>
        <begin position="1"/>
        <end position="23"/>
    </location>
</feature>
<dbReference type="PANTHER" id="PTHR31589:SF110">
    <property type="entry name" value="PROTEIN, PUTATIVE (DUF239)-RELATED"/>
    <property type="match status" value="1"/>
</dbReference>
<feature type="domain" description="Neprosin PEP catalytic" evidence="2">
    <location>
        <begin position="181"/>
        <end position="435"/>
    </location>
</feature>